<dbReference type="GO" id="GO:1902387">
    <property type="term" value="F:ceramide 1-phosphate binding"/>
    <property type="evidence" value="ECO:0007669"/>
    <property type="project" value="TreeGrafter"/>
</dbReference>
<dbReference type="SUPFAM" id="SSF110004">
    <property type="entry name" value="Glycolipid transfer protein, GLTP"/>
    <property type="match status" value="1"/>
</dbReference>
<evidence type="ECO:0000256" key="1">
    <source>
        <dbReference type="ARBA" id="ARBA00007148"/>
    </source>
</evidence>
<evidence type="ECO:0000313" key="3">
    <source>
        <dbReference type="Proteomes" id="UP000192223"/>
    </source>
</evidence>
<evidence type="ECO:0000313" key="4">
    <source>
        <dbReference type="RefSeq" id="XP_018333699.1"/>
    </source>
</evidence>
<dbReference type="STRING" id="224129.A0A1W4XCG5"/>
<dbReference type="OrthoDB" id="116883at2759"/>
<accession>A0A1W4XCG5</accession>
<sequence length="214" mass="24599">MSTNNNSSKLDFEIVLAKFESSLTDEEDTELKAYIEGYEELYKFFTLMGTIFTFVSKDLVSKMEIMNELMSESPEQFRTVKRMIEHEKNNELLTKKGYTSGSRTLLRLHRGLNFIKEFLQGVSGIDDKEGTATVCRKAYEETLAEHHTFLIRNGAKMAMGAMPTREQLLKKIISDDPKDIENVMQTVPKVLVVLNTVFERIDSVYTEHSLHELP</sequence>
<dbReference type="Proteomes" id="UP000192223">
    <property type="component" value="Unplaced"/>
</dbReference>
<proteinExistence type="inferred from homology"/>
<feature type="domain" description="Glycolipid transfer protein" evidence="2">
    <location>
        <begin position="30"/>
        <end position="172"/>
    </location>
</feature>
<dbReference type="InterPro" id="IPR014830">
    <property type="entry name" value="Glycolipid_transfer_prot_dom"/>
</dbReference>
<dbReference type="Pfam" id="PF08718">
    <property type="entry name" value="GLTP"/>
    <property type="match status" value="1"/>
</dbReference>
<dbReference type="GeneID" id="108742858"/>
<keyword evidence="3" id="KW-1185">Reference proteome</keyword>
<dbReference type="InterPro" id="IPR036497">
    <property type="entry name" value="GLTP_sf"/>
</dbReference>
<dbReference type="KEGG" id="apln:108742858"/>
<dbReference type="GO" id="GO:0032691">
    <property type="term" value="P:negative regulation of interleukin-1 beta production"/>
    <property type="evidence" value="ECO:0007669"/>
    <property type="project" value="UniProtKB-ARBA"/>
</dbReference>
<dbReference type="PANTHER" id="PTHR10219:SF43">
    <property type="entry name" value="GLYCOLIPID TRANSFER PROTEIN DOMAIN-CONTAINING PROTEIN"/>
    <property type="match status" value="1"/>
</dbReference>
<dbReference type="GO" id="GO:0005829">
    <property type="term" value="C:cytosol"/>
    <property type="evidence" value="ECO:0007669"/>
    <property type="project" value="TreeGrafter"/>
</dbReference>
<dbReference type="RefSeq" id="XP_018333699.1">
    <property type="nucleotide sequence ID" value="XM_018478197.1"/>
</dbReference>
<evidence type="ECO:0000313" key="5">
    <source>
        <dbReference type="RefSeq" id="XP_025833595.1"/>
    </source>
</evidence>
<dbReference type="Gene3D" id="1.10.3520.10">
    <property type="entry name" value="Glycolipid transfer protein"/>
    <property type="match status" value="1"/>
</dbReference>
<gene>
    <name evidence="4 5" type="primary">LOC108742858</name>
</gene>
<dbReference type="GO" id="GO:0016020">
    <property type="term" value="C:membrane"/>
    <property type="evidence" value="ECO:0007669"/>
    <property type="project" value="TreeGrafter"/>
</dbReference>
<protein>
    <submittedName>
        <fullName evidence="4 5">Ceramide-1-phosphate transfer protein</fullName>
    </submittedName>
</protein>
<organism evidence="3 4">
    <name type="scientific">Agrilus planipennis</name>
    <name type="common">Emerald ash borer</name>
    <name type="synonym">Agrilus marcopoli</name>
    <dbReference type="NCBI Taxonomy" id="224129"/>
    <lineage>
        <taxon>Eukaryota</taxon>
        <taxon>Metazoa</taxon>
        <taxon>Ecdysozoa</taxon>
        <taxon>Arthropoda</taxon>
        <taxon>Hexapoda</taxon>
        <taxon>Insecta</taxon>
        <taxon>Pterygota</taxon>
        <taxon>Neoptera</taxon>
        <taxon>Endopterygota</taxon>
        <taxon>Coleoptera</taxon>
        <taxon>Polyphaga</taxon>
        <taxon>Elateriformia</taxon>
        <taxon>Buprestoidea</taxon>
        <taxon>Buprestidae</taxon>
        <taxon>Agrilinae</taxon>
        <taxon>Agrilus</taxon>
    </lineage>
</organism>
<evidence type="ECO:0000259" key="2">
    <source>
        <dbReference type="Pfam" id="PF08718"/>
    </source>
</evidence>
<dbReference type="AlphaFoldDB" id="A0A1W4XCG5"/>
<reference evidence="4 5" key="1">
    <citation type="submission" date="2025-04" db="UniProtKB">
        <authorList>
            <consortium name="RefSeq"/>
        </authorList>
    </citation>
    <scope>IDENTIFICATION</scope>
    <source>
        <tissue evidence="4 5">Entire body</tissue>
    </source>
</reference>
<dbReference type="GO" id="GO:1902388">
    <property type="term" value="F:ceramide 1-phosphate transfer activity"/>
    <property type="evidence" value="ECO:0007669"/>
    <property type="project" value="TreeGrafter"/>
</dbReference>
<dbReference type="FunFam" id="1.10.3520.10:FF:000002">
    <property type="entry name" value="Ceramide-1-phosphate transfer protein"/>
    <property type="match status" value="1"/>
</dbReference>
<dbReference type="PANTHER" id="PTHR10219">
    <property type="entry name" value="GLYCOLIPID TRANSFER PROTEIN-RELATED"/>
    <property type="match status" value="1"/>
</dbReference>
<dbReference type="RefSeq" id="XP_025833595.1">
    <property type="nucleotide sequence ID" value="XM_025977810.1"/>
</dbReference>
<comment type="similarity">
    <text evidence="1">Belongs to the GLTP family.</text>
</comment>
<name>A0A1W4XCG5_AGRPL</name>